<gene>
    <name evidence="1" type="ORF">BDN72DRAFT_957713</name>
</gene>
<reference evidence="1 2" key="1">
    <citation type="journal article" date="2019" name="Nat. Ecol. Evol.">
        <title>Megaphylogeny resolves global patterns of mushroom evolution.</title>
        <authorList>
            <person name="Varga T."/>
            <person name="Krizsan K."/>
            <person name="Foldi C."/>
            <person name="Dima B."/>
            <person name="Sanchez-Garcia M."/>
            <person name="Sanchez-Ramirez S."/>
            <person name="Szollosi G.J."/>
            <person name="Szarkandi J.G."/>
            <person name="Papp V."/>
            <person name="Albert L."/>
            <person name="Andreopoulos W."/>
            <person name="Angelini C."/>
            <person name="Antonin V."/>
            <person name="Barry K.W."/>
            <person name="Bougher N.L."/>
            <person name="Buchanan P."/>
            <person name="Buyck B."/>
            <person name="Bense V."/>
            <person name="Catcheside P."/>
            <person name="Chovatia M."/>
            <person name="Cooper J."/>
            <person name="Damon W."/>
            <person name="Desjardin D."/>
            <person name="Finy P."/>
            <person name="Geml J."/>
            <person name="Haridas S."/>
            <person name="Hughes K."/>
            <person name="Justo A."/>
            <person name="Karasinski D."/>
            <person name="Kautmanova I."/>
            <person name="Kiss B."/>
            <person name="Kocsube S."/>
            <person name="Kotiranta H."/>
            <person name="LaButti K.M."/>
            <person name="Lechner B.E."/>
            <person name="Liimatainen K."/>
            <person name="Lipzen A."/>
            <person name="Lukacs Z."/>
            <person name="Mihaltcheva S."/>
            <person name="Morgado L.N."/>
            <person name="Niskanen T."/>
            <person name="Noordeloos M.E."/>
            <person name="Ohm R.A."/>
            <person name="Ortiz-Santana B."/>
            <person name="Ovrebo C."/>
            <person name="Racz N."/>
            <person name="Riley R."/>
            <person name="Savchenko A."/>
            <person name="Shiryaev A."/>
            <person name="Soop K."/>
            <person name="Spirin V."/>
            <person name="Szebenyi C."/>
            <person name="Tomsovsky M."/>
            <person name="Tulloss R.E."/>
            <person name="Uehling J."/>
            <person name="Grigoriev I.V."/>
            <person name="Vagvolgyi C."/>
            <person name="Papp T."/>
            <person name="Martin F.M."/>
            <person name="Miettinen O."/>
            <person name="Hibbett D.S."/>
            <person name="Nagy L.G."/>
        </authorList>
    </citation>
    <scope>NUCLEOTIDE SEQUENCE [LARGE SCALE GENOMIC DNA]</scope>
    <source>
        <strain evidence="1 2">NL-1719</strain>
    </source>
</reference>
<dbReference type="EMBL" id="ML208292">
    <property type="protein sequence ID" value="TFK71849.1"/>
    <property type="molecule type" value="Genomic_DNA"/>
</dbReference>
<name>A0ACD3B2N0_9AGAR</name>
<sequence>MVRCINLPTNSHGILLDTCAGFPIGSYLSSSTNLNENLSLRLGVDCRLRSHERLIAIPRRPRLLQWRYLLFAHSSSIILWLQWRNYRCLAGYTTHAVHTTGKSEGYKRSCGPQ</sequence>
<keyword evidence="2" id="KW-1185">Reference proteome</keyword>
<evidence type="ECO:0000313" key="1">
    <source>
        <dbReference type="EMBL" id="TFK71849.1"/>
    </source>
</evidence>
<dbReference type="Proteomes" id="UP000308600">
    <property type="component" value="Unassembled WGS sequence"/>
</dbReference>
<protein>
    <submittedName>
        <fullName evidence="1">Uncharacterized protein</fullName>
    </submittedName>
</protein>
<evidence type="ECO:0000313" key="2">
    <source>
        <dbReference type="Proteomes" id="UP000308600"/>
    </source>
</evidence>
<accession>A0ACD3B2N0</accession>
<proteinExistence type="predicted"/>
<organism evidence="1 2">
    <name type="scientific">Pluteus cervinus</name>
    <dbReference type="NCBI Taxonomy" id="181527"/>
    <lineage>
        <taxon>Eukaryota</taxon>
        <taxon>Fungi</taxon>
        <taxon>Dikarya</taxon>
        <taxon>Basidiomycota</taxon>
        <taxon>Agaricomycotina</taxon>
        <taxon>Agaricomycetes</taxon>
        <taxon>Agaricomycetidae</taxon>
        <taxon>Agaricales</taxon>
        <taxon>Pluteineae</taxon>
        <taxon>Pluteaceae</taxon>
        <taxon>Pluteus</taxon>
    </lineage>
</organism>